<evidence type="ECO:0000313" key="3">
    <source>
        <dbReference type="Proteomes" id="UP000230449"/>
    </source>
</evidence>
<organism evidence="2 3">
    <name type="scientific">Mycobacterium phage LizLemon</name>
    <dbReference type="NCBI Taxonomy" id="1527533"/>
    <lineage>
        <taxon>Viruses</taxon>
        <taxon>Duplodnaviria</taxon>
        <taxon>Heunggongvirae</taxon>
        <taxon>Uroviricota</taxon>
        <taxon>Caudoviricetes</taxon>
        <taxon>Bclasvirinae</taxon>
        <taxon>Rosebushvirus</taxon>
        <taxon>Rosebushvirus rosebush</taxon>
    </lineage>
</organism>
<protein>
    <submittedName>
        <fullName evidence="2">Uncharacterized protein</fullName>
    </submittedName>
</protein>
<dbReference type="EMBL" id="KM101117">
    <property type="protein sequence ID" value="AIK68809.1"/>
    <property type="molecule type" value="Genomic_DNA"/>
</dbReference>
<evidence type="ECO:0000256" key="1">
    <source>
        <dbReference type="SAM" id="MobiDB-lite"/>
    </source>
</evidence>
<reference evidence="2 3" key="1">
    <citation type="submission" date="2014-06" db="EMBL/GenBank/DDBJ databases">
        <authorList>
            <person name="Pfaffle P.K."/>
            <person name="Tobiason D.M."/>
            <person name="Arnold K."/>
            <person name="Ash A."/>
            <person name="Austin Q."/>
            <person name="Brahm K."/>
            <person name="Carberry B."/>
            <person name="Grant J."/>
            <person name="Leckie K."/>
            <person name="Meder A."/>
            <person name="Newsom A."/>
            <person name="Reinecke M."/>
            <person name="Rognrud K."/>
            <person name="Serrano M.G."/>
            <person name="Buck G."/>
            <person name="Lee V."/>
            <person name="Wang Y."/>
            <person name="Carvalho R."/>
            <person name="Voegtly L."/>
            <person name="Shi R."/>
            <person name="Duckworth R."/>
            <person name="Johnson A."/>
            <person name="Loviza R."/>
            <person name="Walstead R."/>
            <person name="Shah Z."/>
            <person name="Kiflezghi M."/>
            <person name="Wade K."/>
            <person name="Anders K.R."/>
            <person name="Braun M.A."/>
            <person name="Delesalle V.A."/>
            <person name="Hughes L.E."/>
            <person name="Ware V.C."/>
            <person name="Bradley K.W."/>
            <person name="Barker L.P."/>
            <person name="Asai D.J."/>
            <person name="Bowman C.A."/>
            <person name="Russell D.A."/>
            <person name="Pope W.H."/>
            <person name="Jacobs-Sera D."/>
            <person name="Hendrix R.W."/>
            <person name="Hatfull G.F."/>
        </authorList>
    </citation>
    <scope>NUCLEOTIDE SEQUENCE [LARGE SCALE GENOMIC DNA]</scope>
</reference>
<proteinExistence type="predicted"/>
<accession>A0A076YQS5</accession>
<gene>
    <name evidence="2" type="ORF">PBI_LIZLEMON_35</name>
</gene>
<sequence length="129" mass="14524">MTTPTPTPDSQWAVQWEAFAPEDSSVLPERPILPEAPRSGTAEDTPENWAAYQDSYELYVEAMASYESALAVLLADDANWRTIMNGFPDETLARQMVGIIRQANASNPQTRNFRLVWSEPVVWHVVVDE</sequence>
<evidence type="ECO:0000313" key="2">
    <source>
        <dbReference type="EMBL" id="AIK68809.1"/>
    </source>
</evidence>
<dbReference type="Proteomes" id="UP000230449">
    <property type="component" value="Segment"/>
</dbReference>
<name>A0A076YQS5_9CAUD</name>
<feature type="region of interest" description="Disordered" evidence="1">
    <location>
        <begin position="21"/>
        <end position="46"/>
    </location>
</feature>